<dbReference type="FunFam" id="3.90.980.20:FF:000001">
    <property type="entry name" value="metal-response element-binding transcription factor 2 isoform X1"/>
    <property type="match status" value="1"/>
</dbReference>
<dbReference type="InterPro" id="IPR019787">
    <property type="entry name" value="Znf_PHD-finger"/>
</dbReference>
<evidence type="ECO:0000256" key="13">
    <source>
        <dbReference type="ARBA" id="ARBA00022853"/>
    </source>
</evidence>
<dbReference type="EMBL" id="JAGTTL010000014">
    <property type="protein sequence ID" value="KAK6312831.1"/>
    <property type="molecule type" value="Genomic_DNA"/>
</dbReference>
<evidence type="ECO:0008006" key="25">
    <source>
        <dbReference type="Google" id="ProtNLM"/>
    </source>
</evidence>
<dbReference type="InterPro" id="IPR019786">
    <property type="entry name" value="Zinc_finger_PHD-type_CS"/>
</dbReference>
<dbReference type="Gene3D" id="3.90.980.20">
    <property type="match status" value="1"/>
</dbReference>
<dbReference type="Gene3D" id="2.60.210.10">
    <property type="entry name" value="Apoptosis, Tumor Necrosis Factor Receptor Associated Protein 2, Chain A"/>
    <property type="match status" value="1"/>
</dbReference>
<evidence type="ECO:0000256" key="8">
    <source>
        <dbReference type="ARBA" id="ARBA00022723"/>
    </source>
</evidence>
<feature type="compositionally biased region" description="Basic and acidic residues" evidence="18">
    <location>
        <begin position="285"/>
        <end position="295"/>
    </location>
</feature>
<evidence type="ECO:0000256" key="10">
    <source>
        <dbReference type="ARBA" id="ARBA00022771"/>
    </source>
</evidence>
<dbReference type="Pfam" id="PF14061">
    <property type="entry name" value="Mtf2_C"/>
    <property type="match status" value="1"/>
</dbReference>
<dbReference type="InterPro" id="IPR025894">
    <property type="entry name" value="Mtf2_C_dom"/>
</dbReference>
<evidence type="ECO:0000259" key="19">
    <source>
        <dbReference type="PROSITE" id="PS50016"/>
    </source>
</evidence>
<feature type="compositionally biased region" description="Low complexity" evidence="18">
    <location>
        <begin position="994"/>
        <end position="1012"/>
    </location>
</feature>
<reference evidence="23 24" key="1">
    <citation type="submission" date="2021-04" db="EMBL/GenBank/DDBJ databases">
        <authorList>
            <person name="De Guttry C."/>
            <person name="Zahm M."/>
            <person name="Klopp C."/>
            <person name="Cabau C."/>
            <person name="Louis A."/>
            <person name="Berthelot C."/>
            <person name="Parey E."/>
            <person name="Roest Crollius H."/>
            <person name="Montfort J."/>
            <person name="Robinson-Rechavi M."/>
            <person name="Bucao C."/>
            <person name="Bouchez O."/>
            <person name="Gislard M."/>
            <person name="Lluch J."/>
            <person name="Milhes M."/>
            <person name="Lampietro C."/>
            <person name="Lopez Roques C."/>
            <person name="Donnadieu C."/>
            <person name="Braasch I."/>
            <person name="Desvignes T."/>
            <person name="Postlethwait J."/>
            <person name="Bobe J."/>
            <person name="Wedekind C."/>
            <person name="Guiguen Y."/>
        </authorList>
    </citation>
    <scope>NUCLEOTIDE SEQUENCE [LARGE SCALE GENOMIC DNA]</scope>
    <source>
        <strain evidence="23">Cs_M1</strain>
        <tissue evidence="23">Blood</tissue>
    </source>
</reference>
<dbReference type="CDD" id="cd23125">
    <property type="entry name" value="RING-HC_TRAF1-like"/>
    <property type="match status" value="1"/>
</dbReference>
<dbReference type="InterPro" id="IPR013083">
    <property type="entry name" value="Znf_RING/FYVE/PHD"/>
</dbReference>
<evidence type="ECO:0000256" key="16">
    <source>
        <dbReference type="PROSITE-ProRule" id="PRU00207"/>
    </source>
</evidence>
<keyword evidence="15" id="KW-0539">Nucleus</keyword>
<evidence type="ECO:0000256" key="11">
    <source>
        <dbReference type="ARBA" id="ARBA00022833"/>
    </source>
</evidence>
<keyword evidence="13" id="KW-0156">Chromatin regulator</keyword>
<keyword evidence="24" id="KW-1185">Reference proteome</keyword>
<evidence type="ECO:0000313" key="23">
    <source>
        <dbReference type="EMBL" id="KAK6312831.1"/>
    </source>
</evidence>
<dbReference type="PROSITE" id="PS50089">
    <property type="entry name" value="ZF_RING_2"/>
    <property type="match status" value="1"/>
</dbReference>
<keyword evidence="11 16" id="KW-0862">Zinc</keyword>
<keyword evidence="9" id="KW-0677">Repeat</keyword>
<keyword evidence="10 16" id="KW-0863">Zinc-finger</keyword>
<dbReference type="InterPro" id="IPR001965">
    <property type="entry name" value="Znf_PHD"/>
</dbReference>
<dbReference type="PANTHER" id="PTHR10131">
    <property type="entry name" value="TNF RECEPTOR ASSOCIATED FACTOR"/>
    <property type="match status" value="1"/>
</dbReference>
<dbReference type="Pfam" id="PF16673">
    <property type="entry name" value="TRAF_BIRC3_bd"/>
    <property type="match status" value="1"/>
</dbReference>
<evidence type="ECO:0000313" key="24">
    <source>
        <dbReference type="Proteomes" id="UP001356427"/>
    </source>
</evidence>
<dbReference type="SUPFAM" id="SSF49599">
    <property type="entry name" value="TRAF domain-like"/>
    <property type="match status" value="2"/>
</dbReference>
<dbReference type="InterPro" id="IPR002999">
    <property type="entry name" value="Tudor"/>
</dbReference>
<keyword evidence="4" id="KW-0963">Cytoplasm</keyword>
<dbReference type="InterPro" id="IPR017907">
    <property type="entry name" value="Znf_RING_CS"/>
</dbReference>
<comment type="similarity">
    <text evidence="3">Belongs to the Polycomblike family.</text>
</comment>
<dbReference type="InterPro" id="IPR008974">
    <property type="entry name" value="TRAF-like"/>
</dbReference>
<dbReference type="SUPFAM" id="SSF57850">
    <property type="entry name" value="RING/U-box"/>
    <property type="match status" value="1"/>
</dbReference>
<dbReference type="InterPro" id="IPR032070">
    <property type="entry name" value="TRAF_BIRC3-bd"/>
</dbReference>
<comment type="caution">
    <text evidence="23">The sequence shown here is derived from an EMBL/GenBank/DDBJ whole genome shotgun (WGS) entry which is preliminary data.</text>
</comment>
<dbReference type="AlphaFoldDB" id="A0AAN8QVD7"/>
<feature type="region of interest" description="Disordered" evidence="18">
    <location>
        <begin position="274"/>
        <end position="295"/>
    </location>
</feature>
<evidence type="ECO:0000256" key="5">
    <source>
        <dbReference type="ARBA" id="ARBA00022499"/>
    </source>
</evidence>
<dbReference type="GO" id="GO:0006915">
    <property type="term" value="P:apoptotic process"/>
    <property type="evidence" value="ECO:0007669"/>
    <property type="project" value="UniProtKB-KW"/>
</dbReference>
<dbReference type="CDD" id="cd15581">
    <property type="entry name" value="PHD2_PHF19"/>
    <property type="match status" value="1"/>
</dbReference>
<dbReference type="CDD" id="cd20451">
    <property type="entry name" value="Tudor_PHF19"/>
    <property type="match status" value="1"/>
</dbReference>
<evidence type="ECO:0000256" key="6">
    <source>
        <dbReference type="ARBA" id="ARBA00022553"/>
    </source>
</evidence>
<feature type="domain" description="TRAF-type" evidence="22">
    <location>
        <begin position="106"/>
        <end position="158"/>
    </location>
</feature>
<dbReference type="Gene3D" id="3.30.40.10">
    <property type="entry name" value="Zinc/RING finger domain, C3HC4 (zinc finger)"/>
    <property type="match status" value="2"/>
</dbReference>
<feature type="coiled-coil region" evidence="17">
    <location>
        <begin position="312"/>
        <end position="346"/>
    </location>
</feature>
<dbReference type="Pfam" id="PF00628">
    <property type="entry name" value="PHD"/>
    <property type="match status" value="1"/>
</dbReference>
<dbReference type="FunFam" id="2.30.30.140:FF:000014">
    <property type="entry name" value="Metal-response element-binding transcription factor 2"/>
    <property type="match status" value="1"/>
</dbReference>
<dbReference type="SUPFAM" id="SSF57903">
    <property type="entry name" value="FYVE/PHD zinc finger"/>
    <property type="match status" value="2"/>
</dbReference>
<dbReference type="FunFam" id="2.60.210.10:FF:000001">
    <property type="entry name" value="TNF receptor-associated factor"/>
    <property type="match status" value="1"/>
</dbReference>
<feature type="region of interest" description="Disordered" evidence="18">
    <location>
        <begin position="990"/>
        <end position="1012"/>
    </location>
</feature>
<dbReference type="InterPro" id="IPR049342">
    <property type="entry name" value="TRAF1-6_MATH_dom"/>
</dbReference>
<organism evidence="23 24">
    <name type="scientific">Coregonus suidteri</name>
    <dbReference type="NCBI Taxonomy" id="861788"/>
    <lineage>
        <taxon>Eukaryota</taxon>
        <taxon>Metazoa</taxon>
        <taxon>Chordata</taxon>
        <taxon>Craniata</taxon>
        <taxon>Vertebrata</taxon>
        <taxon>Euteleostomi</taxon>
        <taxon>Actinopterygii</taxon>
        <taxon>Neopterygii</taxon>
        <taxon>Teleostei</taxon>
        <taxon>Protacanthopterygii</taxon>
        <taxon>Salmoniformes</taxon>
        <taxon>Salmonidae</taxon>
        <taxon>Coregoninae</taxon>
        <taxon>Coregonus</taxon>
    </lineage>
</organism>
<dbReference type="Gene3D" id="1.20.5.110">
    <property type="match status" value="1"/>
</dbReference>
<evidence type="ECO:0000256" key="3">
    <source>
        <dbReference type="ARBA" id="ARBA00008084"/>
    </source>
</evidence>
<dbReference type="InterPro" id="IPR001841">
    <property type="entry name" value="Znf_RING"/>
</dbReference>
<dbReference type="GO" id="GO:0005737">
    <property type="term" value="C:cytoplasm"/>
    <property type="evidence" value="ECO:0007669"/>
    <property type="project" value="UniProtKB-SubCell"/>
</dbReference>
<dbReference type="PROSITE" id="PS50145">
    <property type="entry name" value="ZF_TRAF"/>
    <property type="match status" value="1"/>
</dbReference>
<dbReference type="SUPFAM" id="SSF63748">
    <property type="entry name" value="Tudor/PWWP/MBT"/>
    <property type="match status" value="1"/>
</dbReference>
<dbReference type="PROSITE" id="PS50144">
    <property type="entry name" value="MATH"/>
    <property type="match status" value="1"/>
</dbReference>
<feature type="zinc finger region" description="TRAF-type" evidence="16">
    <location>
        <begin position="106"/>
        <end position="158"/>
    </location>
</feature>
<evidence type="ECO:0000259" key="22">
    <source>
        <dbReference type="PROSITE" id="PS50145"/>
    </source>
</evidence>
<keyword evidence="12" id="KW-0832">Ubl conjugation</keyword>
<dbReference type="Proteomes" id="UP001356427">
    <property type="component" value="Unassembled WGS sequence"/>
</dbReference>
<dbReference type="GO" id="GO:0005634">
    <property type="term" value="C:nucleus"/>
    <property type="evidence" value="ECO:0007669"/>
    <property type="project" value="UniProtKB-SubCell"/>
</dbReference>
<dbReference type="InterPro" id="IPR001293">
    <property type="entry name" value="Znf_TRAF"/>
</dbReference>
<gene>
    <name evidence="23" type="ORF">J4Q44_G00161780</name>
</gene>
<comment type="subcellular location">
    <subcellularLocation>
        <location evidence="2">Cytoplasm</location>
    </subcellularLocation>
    <subcellularLocation>
        <location evidence="1">Nucleus</location>
    </subcellularLocation>
</comment>
<evidence type="ECO:0000256" key="1">
    <source>
        <dbReference type="ARBA" id="ARBA00004123"/>
    </source>
</evidence>
<evidence type="ECO:0000256" key="14">
    <source>
        <dbReference type="ARBA" id="ARBA00023054"/>
    </source>
</evidence>
<dbReference type="GO" id="GO:0009898">
    <property type="term" value="C:cytoplasmic side of plasma membrane"/>
    <property type="evidence" value="ECO:0007669"/>
    <property type="project" value="TreeGrafter"/>
</dbReference>
<keyword evidence="6" id="KW-0597">Phosphoprotein</keyword>
<name>A0AAN8QVD7_9TELE</name>
<dbReference type="PROSITE" id="PS00518">
    <property type="entry name" value="ZF_RING_1"/>
    <property type="match status" value="1"/>
</dbReference>
<dbReference type="PROSITE" id="PS01359">
    <property type="entry name" value="ZF_PHD_1"/>
    <property type="match status" value="1"/>
</dbReference>
<dbReference type="FunFam" id="3.30.40.10:FF:000189">
    <property type="entry name" value="TNF receptor-associated factor"/>
    <property type="match status" value="1"/>
</dbReference>
<dbReference type="SMART" id="SM00333">
    <property type="entry name" value="TUDOR"/>
    <property type="match status" value="1"/>
</dbReference>
<evidence type="ECO:0000256" key="17">
    <source>
        <dbReference type="SAM" id="Coils"/>
    </source>
</evidence>
<keyword evidence="5" id="KW-1017">Isopeptide bond</keyword>
<keyword evidence="7" id="KW-0053">Apoptosis</keyword>
<feature type="region of interest" description="Disordered" evidence="18">
    <location>
        <begin position="909"/>
        <end position="943"/>
    </location>
</feature>
<feature type="domain" description="RING-type" evidence="20">
    <location>
        <begin position="14"/>
        <end position="54"/>
    </location>
</feature>
<evidence type="ECO:0000256" key="15">
    <source>
        <dbReference type="ARBA" id="ARBA00023242"/>
    </source>
</evidence>
<dbReference type="InterPro" id="IPR040477">
    <property type="entry name" value="KDM4-like_Tudor"/>
</dbReference>
<feature type="domain" description="MATH" evidence="21">
    <location>
        <begin position="391"/>
        <end position="539"/>
    </location>
</feature>
<dbReference type="InterPro" id="IPR011011">
    <property type="entry name" value="Znf_FYVE_PHD"/>
</dbReference>
<dbReference type="PROSITE" id="PS50016">
    <property type="entry name" value="ZF_PHD_2"/>
    <property type="match status" value="1"/>
</dbReference>
<evidence type="ECO:0000259" key="20">
    <source>
        <dbReference type="PROSITE" id="PS50089"/>
    </source>
</evidence>
<dbReference type="InterPro" id="IPR047400">
    <property type="entry name" value="Tudor_PHF19"/>
</dbReference>
<dbReference type="InterPro" id="IPR002083">
    <property type="entry name" value="MATH/TRAF_dom"/>
</dbReference>
<evidence type="ECO:0000256" key="9">
    <source>
        <dbReference type="ARBA" id="ARBA00022737"/>
    </source>
</evidence>
<protein>
    <recommendedName>
        <fullName evidence="25">RING-type E3 ubiquitin transferase</fullName>
    </recommendedName>
</protein>
<dbReference type="PANTHER" id="PTHR10131:SF96">
    <property type="entry name" value="TNF RECEPTOR-ASSOCIATED FACTOR 1"/>
    <property type="match status" value="1"/>
</dbReference>
<dbReference type="GO" id="GO:0008270">
    <property type="term" value="F:zinc ion binding"/>
    <property type="evidence" value="ECO:0007669"/>
    <property type="project" value="UniProtKB-KW"/>
</dbReference>
<evidence type="ECO:0000256" key="18">
    <source>
        <dbReference type="SAM" id="MobiDB-lite"/>
    </source>
</evidence>
<accession>A0AAN8QVD7</accession>
<dbReference type="Gene3D" id="2.30.30.140">
    <property type="match status" value="1"/>
</dbReference>
<evidence type="ECO:0000256" key="2">
    <source>
        <dbReference type="ARBA" id="ARBA00004496"/>
    </source>
</evidence>
<sequence>MKYWLDEGKQKYLCSNCNNVLNEARQTLCGHRYCLACVSWLVSNNNNLVCKMCKEEDPSSESETSILTSDNLFSDAAINKEILELKVHCANQGCSWRSILKDFEEHQGQCEYALIPCNIGCGHMVLRKALACHLEKACPNNMSVCSACCHSMSPIELQTHSCHSLGEEKADKKQRKGKNNPIPGSKAKEYCVFSEVGCTFKGTTEKLRVHENSSHVGHLQLLLRAATTTSSDLQASPLTAPASGKEENRAMDEQLPHLREALSGLTLHWDMGLSRGDGELETEGGDGRDSSAAHSLRDDDQVTILLDLGRQIDTLQQRVQISENIISVLNREVEKTQLSMEAVERENQSNQEMIYHLEIKVTEQEHRMARKELVISSLKQSLSAHQEVSYDGTFIWKLSDLSSKMKEAVSGHGNRPNLYSPAFYTARYGFKVCMRLYLNGDGVGKGTHISLFFVIMKGEYDLLLSWPFKHKVTFFLLDQNHREHVIDAFRPDLTSSSFQRPVSEMNVASGCPLFFPLGKLRSPKHAYLKDDTIFINSNIISSIDPGLEVYQGGIVVVCGQPSCSMLQSAYRDDFCSVEQEEVLEAKHLPQKRGRGWSFTDLESSVTVGQYVLCRWSDGLYYLGKIQRVSTSKQSCFVTFEDNSKFWVLWKDIQHAGVPGEEPKCSVCSEMVLVSDNEILICGKCGIGYHQQCHMPQVESSMDLSPWFCRRCIFVLAVRKGGALKKGPIAKALQAMKQVLTYNPEELEWDSQHHTNHQQCYCYCGGPGEWYLKMLQCFRCEQWFHEACIQCLQESMMFGDRFYLFICSVCNKGVEYIKRLALRWVDVVHLALYNLGVQSKKKYFELEEILNFVSNNWEHFQLGKLSNTPPTERGQYLLDALNNYKSKFLCGKEIKKRKCIFRLRTRVPPNPPSKLFPERAQNEGCRGRKKGAGRNSSLPAEKRRKKRSKWLLEDAIPNNDLTSTWSTNHHMANIFDFTMDELQSLKSTSSGRTFSLDLDSTDAASTTGSATTSVSYDLRKNVGSRKRKLPTSNYTVLATKKEVVESELSPMEQSLPGEEAASAMLDNAIDSHTFDSISEDDSSLSHLKSSITNYFGAAGRLTCGEKYQVLARRVTPEGKVQYLVEWEGTTPY</sequence>
<dbReference type="SMART" id="SM00184">
    <property type="entry name" value="RING"/>
    <property type="match status" value="1"/>
</dbReference>
<keyword evidence="14 17" id="KW-0175">Coiled coil</keyword>
<dbReference type="Pfam" id="PF18104">
    <property type="entry name" value="Tudor_2"/>
    <property type="match status" value="1"/>
</dbReference>
<dbReference type="GO" id="GO:0043122">
    <property type="term" value="P:regulation of canonical NF-kappaB signal transduction"/>
    <property type="evidence" value="ECO:0007669"/>
    <property type="project" value="TreeGrafter"/>
</dbReference>
<evidence type="ECO:0000256" key="12">
    <source>
        <dbReference type="ARBA" id="ARBA00022843"/>
    </source>
</evidence>
<dbReference type="InterPro" id="IPR042017">
    <property type="entry name" value="PHF19_PHD2"/>
</dbReference>
<dbReference type="GO" id="GO:0006325">
    <property type="term" value="P:chromatin organization"/>
    <property type="evidence" value="ECO:0007669"/>
    <property type="project" value="UniProtKB-KW"/>
</dbReference>
<dbReference type="Pfam" id="PF02176">
    <property type="entry name" value="zf-TRAF"/>
    <property type="match status" value="1"/>
</dbReference>
<evidence type="ECO:0000256" key="7">
    <source>
        <dbReference type="ARBA" id="ARBA00022703"/>
    </source>
</evidence>
<keyword evidence="8 16" id="KW-0479">Metal-binding</keyword>
<feature type="domain" description="PHD-type" evidence="19">
    <location>
        <begin position="661"/>
        <end position="714"/>
    </location>
</feature>
<evidence type="ECO:0000256" key="4">
    <source>
        <dbReference type="ARBA" id="ARBA00022490"/>
    </source>
</evidence>
<evidence type="ECO:0000259" key="21">
    <source>
        <dbReference type="PROSITE" id="PS50144"/>
    </source>
</evidence>
<proteinExistence type="inferred from homology"/>
<dbReference type="Pfam" id="PF21355">
    <property type="entry name" value="TRAF-mep_MATH"/>
    <property type="match status" value="1"/>
</dbReference>
<dbReference type="SMART" id="SM00061">
    <property type="entry name" value="MATH"/>
    <property type="match status" value="1"/>
</dbReference>
<dbReference type="GO" id="GO:0005164">
    <property type="term" value="F:tumor necrosis factor receptor binding"/>
    <property type="evidence" value="ECO:0007669"/>
    <property type="project" value="TreeGrafter"/>
</dbReference>
<dbReference type="SMART" id="SM00249">
    <property type="entry name" value="PHD"/>
    <property type="match status" value="2"/>
</dbReference>